<evidence type="ECO:0000313" key="2">
    <source>
        <dbReference type="Proteomes" id="UP000310421"/>
    </source>
</evidence>
<dbReference type="PANTHER" id="PTHR35569">
    <property type="entry name" value="CYANAMIDE HYDRATASE DDI2-RELATED"/>
    <property type="match status" value="1"/>
</dbReference>
<proteinExistence type="predicted"/>
<protein>
    <submittedName>
        <fullName evidence="1">Uncharacterized protein</fullName>
    </submittedName>
</protein>
<accession>A0A4V4IM49</accession>
<dbReference type="AlphaFoldDB" id="A0A4V4IM49"/>
<gene>
    <name evidence="1" type="ORF">D6D20_08362</name>
</gene>
<comment type="caution">
    <text evidence="1">The sequence shown here is derived from an EMBL/GenBank/DDBJ whole genome shotgun (WGS) entry which is preliminary data.</text>
</comment>
<name>A0A4V4IM49_AURPU</name>
<dbReference type="EMBL" id="QZAN01000134">
    <property type="protein sequence ID" value="THW56914.1"/>
    <property type="molecule type" value="Genomic_DNA"/>
</dbReference>
<reference evidence="1 2" key="1">
    <citation type="submission" date="2018-10" db="EMBL/GenBank/DDBJ databases">
        <title>Fifty Aureobasidium pullulans genomes reveal a recombining polyextremotolerant generalist.</title>
        <authorList>
            <person name="Gostincar C."/>
            <person name="Turk M."/>
            <person name="Zajc J."/>
            <person name="Gunde-Cimerman N."/>
        </authorList>
    </citation>
    <scope>NUCLEOTIDE SEQUENCE [LARGE SCALE GENOMIC DNA]</scope>
    <source>
        <strain evidence="1 2">EXF-10751</strain>
    </source>
</reference>
<evidence type="ECO:0000313" key="1">
    <source>
        <dbReference type="EMBL" id="THW56914.1"/>
    </source>
</evidence>
<sequence length="246" mass="27872">MSLSRSEQIAEYGWTSLPCDPAKWGGNKKYNKEPVPQLCSSISLPDTALVKAAMEHVKQELPEHTFNHSMRVFYYVEITNFEQIFVRVLSVSSFSVTSSLEVRSQSFGLLDFLAWYLSLAPEGKTALYLEIVKESWEFETEDDCYCHGGLRKASKSCLVISWAFRKLATMGKTAQARRVSKKQGWTAEPKSTIVLCYVAPRVRVLAMKWAVPRSCLDDAWCMSTPRVGELDKSSTTLLPIRLRLLL</sequence>
<dbReference type="Proteomes" id="UP000310421">
    <property type="component" value="Unassembled WGS sequence"/>
</dbReference>
<dbReference type="PANTHER" id="PTHR35569:SF1">
    <property type="entry name" value="CYANAMIDE HYDRATASE DDI2-RELATED"/>
    <property type="match status" value="1"/>
</dbReference>
<organism evidence="1 2">
    <name type="scientific">Aureobasidium pullulans</name>
    <name type="common">Black yeast</name>
    <name type="synonym">Pullularia pullulans</name>
    <dbReference type="NCBI Taxonomy" id="5580"/>
    <lineage>
        <taxon>Eukaryota</taxon>
        <taxon>Fungi</taxon>
        <taxon>Dikarya</taxon>
        <taxon>Ascomycota</taxon>
        <taxon>Pezizomycotina</taxon>
        <taxon>Dothideomycetes</taxon>
        <taxon>Dothideomycetidae</taxon>
        <taxon>Dothideales</taxon>
        <taxon>Saccotheciaceae</taxon>
        <taxon>Aureobasidium</taxon>
    </lineage>
</organism>